<dbReference type="Pfam" id="PF07244">
    <property type="entry name" value="POTRA"/>
    <property type="match status" value="1"/>
</dbReference>
<keyword evidence="6" id="KW-1185">Reference proteome</keyword>
<keyword evidence="2" id="KW-0472">Membrane</keyword>
<dbReference type="Pfam" id="PF01103">
    <property type="entry name" value="Omp85"/>
    <property type="match status" value="1"/>
</dbReference>
<dbReference type="EMBL" id="CP002961">
    <property type="protein sequence ID" value="AFK04720.1"/>
    <property type="molecule type" value="Genomic_DNA"/>
</dbReference>
<evidence type="ECO:0000259" key="3">
    <source>
        <dbReference type="Pfam" id="PF01103"/>
    </source>
</evidence>
<dbReference type="InterPro" id="IPR000184">
    <property type="entry name" value="Bac_surfAg_D15"/>
</dbReference>
<evidence type="ECO:0000313" key="5">
    <source>
        <dbReference type="EMBL" id="AFK04720.1"/>
    </source>
</evidence>
<comment type="subcellular location">
    <subcellularLocation>
        <location evidence="1">Membrane</location>
    </subcellularLocation>
</comment>
<evidence type="ECO:0000259" key="4">
    <source>
        <dbReference type="Pfam" id="PF07244"/>
    </source>
</evidence>
<organism evidence="5 6">
    <name type="scientific">Emticicia oligotrophica (strain DSM 17448 / CIP 109782 / MTCC 6937 / GPTSA100-15)</name>
    <dbReference type="NCBI Taxonomy" id="929562"/>
    <lineage>
        <taxon>Bacteria</taxon>
        <taxon>Pseudomonadati</taxon>
        <taxon>Bacteroidota</taxon>
        <taxon>Cytophagia</taxon>
        <taxon>Cytophagales</taxon>
        <taxon>Leadbetterellaceae</taxon>
        <taxon>Emticicia</taxon>
    </lineage>
</organism>
<protein>
    <submittedName>
        <fullName evidence="5">Surface antigen (D15)</fullName>
    </submittedName>
</protein>
<reference evidence="5 6" key="1">
    <citation type="submission" date="2011-07" db="EMBL/GenBank/DDBJ databases">
        <title>The complete genome of chromosome of Emticicia oligotrophica DSM 17448.</title>
        <authorList>
            <consortium name="US DOE Joint Genome Institute (JGI-PGF)"/>
            <person name="Lucas S."/>
            <person name="Han J."/>
            <person name="Lapidus A."/>
            <person name="Bruce D."/>
            <person name="Goodwin L."/>
            <person name="Pitluck S."/>
            <person name="Peters L."/>
            <person name="Kyrpides N."/>
            <person name="Mavromatis K."/>
            <person name="Ivanova N."/>
            <person name="Ovchinnikova G."/>
            <person name="Teshima H."/>
            <person name="Detter J.C."/>
            <person name="Tapia R."/>
            <person name="Han C."/>
            <person name="Land M."/>
            <person name="Hauser L."/>
            <person name="Markowitz V."/>
            <person name="Cheng J.-F."/>
            <person name="Hugenholtz P."/>
            <person name="Woyke T."/>
            <person name="Wu D."/>
            <person name="Tindall B."/>
            <person name="Pomrenke H."/>
            <person name="Brambilla E."/>
            <person name="Klenk H.-P."/>
            <person name="Eisen J.A."/>
        </authorList>
    </citation>
    <scope>NUCLEOTIDE SEQUENCE [LARGE SCALE GENOMIC DNA]</scope>
    <source>
        <strain evidence="5 6">DSM 17448</strain>
    </source>
</reference>
<dbReference type="Proteomes" id="UP000002875">
    <property type="component" value="Chromosome"/>
</dbReference>
<evidence type="ECO:0000256" key="2">
    <source>
        <dbReference type="ARBA" id="ARBA00023136"/>
    </source>
</evidence>
<accession>A0ABM5N5R1</accession>
<feature type="domain" description="Bacterial surface antigen (D15)" evidence="3">
    <location>
        <begin position="634"/>
        <end position="806"/>
    </location>
</feature>
<feature type="domain" description="POTRA" evidence="4">
    <location>
        <begin position="144"/>
        <end position="213"/>
    </location>
</feature>
<evidence type="ECO:0000313" key="6">
    <source>
        <dbReference type="Proteomes" id="UP000002875"/>
    </source>
</evidence>
<name>A0ABM5N5R1_EMTOG</name>
<dbReference type="Gene3D" id="2.40.160.50">
    <property type="entry name" value="membrane protein fhac: a member of the omp85/tpsb transporter family"/>
    <property type="match status" value="1"/>
</dbReference>
<dbReference type="InterPro" id="IPR010827">
    <property type="entry name" value="BamA/TamA_POTRA"/>
</dbReference>
<proteinExistence type="predicted"/>
<evidence type="ECO:0000256" key="1">
    <source>
        <dbReference type="ARBA" id="ARBA00004370"/>
    </source>
</evidence>
<dbReference type="RefSeq" id="WP_015030409.1">
    <property type="nucleotide sequence ID" value="NC_018748.1"/>
</dbReference>
<gene>
    <name evidence="5" type="ordered locus">Emtol_3594</name>
</gene>
<sequence length="831" mass="96650">MILKVVSYLFYALQTFFDRKLIYKSLTICSIVLLASSCTPKVQLERDEYRLNNFEFKGNKQISTEELDLLIPPTQRPNRRILYLPVAPYVGFYNLGKSFYRDEKINKRLKKWQNRLEVLPNPEIYDAKIERKRKRFQNKINIFKDRLETKENWWMKNIGEAPAIITENAIKRTSSSIHDYLYSKGYFDNKVSYKIDSVNTNKRVKLTYLVDEKSGYRIDSIKFNVEDIKIDSLLKKYQSTSLLKSNKNIDFGNIDAEKIRIESFFKENGYFNFIAKNYISVEIDTTDYIKRGYKVNLGLNIRNPLQKEQHEQFTLESVNFISADASSDNSLKIDTTNIELNSIRYTFIGKKFPARILDKKILIRPNQLFKASLVNETNRQLYGLDQFAFANVRFTQLPENKLRADIIAPTNPKYTTAYNFDVNNINNILGGGASISLRARNLLSMLETTELGLRANLEGQPGLDSTTQRSRELGANLALNIPKIIFLGKISNLLSLKSPRTQLALSFNNSKQRLFERQVFRLTGNYSWQRSKYETILISPFDINLINTPFKSAAFEEVLINNPNLKVLYDPQFVSSINATYIFNNQQQGKNTRAKYFRLFVESGGTTLNFFPNKNQIKFIDNIFPLDTPKRAYFRFVKINFDYRRYIPINQRDSWAFRLNMGVAHPYGQNRAMPFEKNFFIGGPNSIRAWQPRSLGPGSAAGTTINNRFSQQPGDIILESSVELRKYMFRFIGNWNLGLFVDAGNVWKWYQIESKYNQANFDWGRFYKEIAVGTGAGIRLDLDYFVARIDWGIKVFDPAKPVGQRFVLDELKLSRKQEYYPALRFAIGYPF</sequence>